<evidence type="ECO:0000256" key="1">
    <source>
        <dbReference type="SAM" id="MobiDB-lite"/>
    </source>
</evidence>
<dbReference type="EMBL" id="AMXF01000008">
    <property type="protein sequence ID" value="ENO98614.1"/>
    <property type="molecule type" value="Genomic_DNA"/>
</dbReference>
<dbReference type="InterPro" id="IPR021505">
    <property type="entry name" value="Phage_B3_Orf6"/>
</dbReference>
<feature type="compositionally biased region" description="Polar residues" evidence="1">
    <location>
        <begin position="1"/>
        <end position="13"/>
    </location>
</feature>
<protein>
    <submittedName>
        <fullName evidence="2">Bacteriophage protein GP05</fullName>
    </submittedName>
</protein>
<gene>
    <name evidence="2" type="ORF">C667_02878</name>
</gene>
<dbReference type="RefSeq" id="WP_004356634.1">
    <property type="nucleotide sequence ID" value="NZ_AMXF01000008.1"/>
</dbReference>
<dbReference type="Pfam" id="PF11363">
    <property type="entry name" value="DUF3164"/>
    <property type="match status" value="1"/>
</dbReference>
<organism evidence="2 3">
    <name type="scientific">Thauera phenylacetica B4P</name>
    <dbReference type="NCBI Taxonomy" id="1234382"/>
    <lineage>
        <taxon>Bacteria</taxon>
        <taxon>Pseudomonadati</taxon>
        <taxon>Pseudomonadota</taxon>
        <taxon>Betaproteobacteria</taxon>
        <taxon>Rhodocyclales</taxon>
        <taxon>Zoogloeaceae</taxon>
        <taxon>Thauera</taxon>
    </lineage>
</organism>
<dbReference type="OrthoDB" id="7554786at2"/>
<proteinExistence type="predicted"/>
<evidence type="ECO:0000313" key="2">
    <source>
        <dbReference type="EMBL" id="ENO98614.1"/>
    </source>
</evidence>
<evidence type="ECO:0000313" key="3">
    <source>
        <dbReference type="Proteomes" id="UP000013047"/>
    </source>
</evidence>
<dbReference type="Proteomes" id="UP000013047">
    <property type="component" value="Unassembled WGS sequence"/>
</dbReference>
<sequence>MTTPNTPSATRATSAHDDAPAGYMRNAANHLVPIDQVREQDLLRDQVAREIAVEAVALNQRLREFKARALGDVADLVRIAGEKYEVNLGGKKGNVQISTYDGQYKVVRQVAERIAFTEELEAAKVLINGCIERWSEGANPHIRALVDRAFRTDTKGQIKTTAVLELLRLEIDDAEWQRAMEAIRDSIQSTGTATYVRVYQRIGDSDQYRAIALDLAAV</sequence>
<reference evidence="2 3" key="1">
    <citation type="submission" date="2012-09" db="EMBL/GenBank/DDBJ databases">
        <title>Draft Genome Sequences of 6 Strains from Genus Thauera.</title>
        <authorList>
            <person name="Liu B."/>
            <person name="Shapleigh J.P."/>
            <person name="Frostegard A.H."/>
        </authorList>
    </citation>
    <scope>NUCLEOTIDE SEQUENCE [LARGE SCALE GENOMIC DNA]</scope>
    <source>
        <strain evidence="2 3">B4P</strain>
    </source>
</reference>
<comment type="caution">
    <text evidence="2">The sequence shown here is derived from an EMBL/GenBank/DDBJ whole genome shotgun (WGS) entry which is preliminary data.</text>
</comment>
<dbReference type="AlphaFoldDB" id="N7A2U0"/>
<name>N7A2U0_9RHOO</name>
<accession>N7A2U0</accession>
<keyword evidence="3" id="KW-1185">Reference proteome</keyword>
<feature type="region of interest" description="Disordered" evidence="1">
    <location>
        <begin position="1"/>
        <end position="21"/>
    </location>
</feature>